<dbReference type="RefSeq" id="WP_145169025.1">
    <property type="nucleotide sequence ID" value="NZ_CP036525.1"/>
</dbReference>
<feature type="transmembrane region" description="Helical" evidence="1">
    <location>
        <begin position="53"/>
        <end position="75"/>
    </location>
</feature>
<organism evidence="2 3">
    <name type="scientific">Rubripirellula lacrimiformis</name>
    <dbReference type="NCBI Taxonomy" id="1930273"/>
    <lineage>
        <taxon>Bacteria</taxon>
        <taxon>Pseudomonadati</taxon>
        <taxon>Planctomycetota</taxon>
        <taxon>Planctomycetia</taxon>
        <taxon>Pirellulales</taxon>
        <taxon>Pirellulaceae</taxon>
        <taxon>Rubripirellula</taxon>
    </lineage>
</organism>
<evidence type="ECO:0000256" key="1">
    <source>
        <dbReference type="SAM" id="Phobius"/>
    </source>
</evidence>
<dbReference type="Proteomes" id="UP000318538">
    <property type="component" value="Chromosome"/>
</dbReference>
<feature type="transmembrane region" description="Helical" evidence="1">
    <location>
        <begin position="132"/>
        <end position="155"/>
    </location>
</feature>
<gene>
    <name evidence="2" type="ORF">K227x_16950</name>
</gene>
<evidence type="ECO:0000313" key="3">
    <source>
        <dbReference type="Proteomes" id="UP000318538"/>
    </source>
</evidence>
<evidence type="ECO:0000313" key="2">
    <source>
        <dbReference type="EMBL" id="QDT03313.1"/>
    </source>
</evidence>
<proteinExistence type="predicted"/>
<dbReference type="OrthoDB" id="272337at2"/>
<reference evidence="2 3" key="1">
    <citation type="submission" date="2019-02" db="EMBL/GenBank/DDBJ databases">
        <title>Deep-cultivation of Planctomycetes and their phenomic and genomic characterization uncovers novel biology.</title>
        <authorList>
            <person name="Wiegand S."/>
            <person name="Jogler M."/>
            <person name="Boedeker C."/>
            <person name="Pinto D."/>
            <person name="Vollmers J."/>
            <person name="Rivas-Marin E."/>
            <person name="Kohn T."/>
            <person name="Peeters S.H."/>
            <person name="Heuer A."/>
            <person name="Rast P."/>
            <person name="Oberbeckmann S."/>
            <person name="Bunk B."/>
            <person name="Jeske O."/>
            <person name="Meyerdierks A."/>
            <person name="Storesund J.E."/>
            <person name="Kallscheuer N."/>
            <person name="Luecker S."/>
            <person name="Lage O.M."/>
            <person name="Pohl T."/>
            <person name="Merkel B.J."/>
            <person name="Hornburger P."/>
            <person name="Mueller R.-W."/>
            <person name="Bruemmer F."/>
            <person name="Labrenz M."/>
            <person name="Spormann A.M."/>
            <person name="Op den Camp H."/>
            <person name="Overmann J."/>
            <person name="Amann R."/>
            <person name="Jetten M.S.M."/>
            <person name="Mascher T."/>
            <person name="Medema M.H."/>
            <person name="Devos D.P."/>
            <person name="Kaster A.-K."/>
            <person name="Ovreas L."/>
            <person name="Rohde M."/>
            <person name="Galperin M.Y."/>
            <person name="Jogler C."/>
        </authorList>
    </citation>
    <scope>NUCLEOTIDE SEQUENCE [LARGE SCALE GENOMIC DNA]</scope>
    <source>
        <strain evidence="2 3">K22_7</strain>
    </source>
</reference>
<feature type="transmembrane region" description="Helical" evidence="1">
    <location>
        <begin position="226"/>
        <end position="245"/>
    </location>
</feature>
<feature type="transmembrane region" description="Helical" evidence="1">
    <location>
        <begin position="87"/>
        <end position="112"/>
    </location>
</feature>
<sequence>MNSSTAHANRLSILHLLCLTAGVGIAITITRGIDRLRFSADAIYYNLDGIQGIDAFAALVAAVYGVCLTTFIFAYRSGDLWGSPGKTLALLFATMCVLNWTLDLFAAVLMNYRMQIGPPVGMPDTRGYITGIWYRDFAPSLGYVFGLPVLALVVYKTRLQGASWRMVWIGFFVFALLIVGTMHFDVDQHLPIAIRPWYFEIAIGIPIVLLALATGLSLLRRERLDWWTTITAPLIIVVWGIGVFVKATAA</sequence>
<keyword evidence="1" id="KW-1133">Transmembrane helix</keyword>
<keyword evidence="1" id="KW-0812">Transmembrane</keyword>
<name>A0A517N849_9BACT</name>
<keyword evidence="1" id="KW-0472">Membrane</keyword>
<dbReference type="KEGG" id="rlc:K227x_16950"/>
<feature type="transmembrane region" description="Helical" evidence="1">
    <location>
        <begin position="196"/>
        <end position="219"/>
    </location>
</feature>
<feature type="transmembrane region" description="Helical" evidence="1">
    <location>
        <begin position="12"/>
        <end position="33"/>
    </location>
</feature>
<dbReference type="EMBL" id="CP036525">
    <property type="protein sequence ID" value="QDT03313.1"/>
    <property type="molecule type" value="Genomic_DNA"/>
</dbReference>
<feature type="transmembrane region" description="Helical" evidence="1">
    <location>
        <begin position="167"/>
        <end position="184"/>
    </location>
</feature>
<accession>A0A517N849</accession>
<keyword evidence="3" id="KW-1185">Reference proteome</keyword>
<dbReference type="AlphaFoldDB" id="A0A517N849"/>
<protein>
    <submittedName>
        <fullName evidence="2">Uncharacterized protein</fullName>
    </submittedName>
</protein>